<proteinExistence type="predicted"/>
<dbReference type="EMBL" id="CM043033">
    <property type="protein sequence ID" value="KAI4582568.1"/>
    <property type="molecule type" value="Genomic_DNA"/>
</dbReference>
<sequence length="219" mass="23345">MLNLPPKKSEDKMCSSHCPKPICTKQHRARLSSRCHSGKHTAKRVGLGKRSCASCPGNGVSGNWNLGTDSSAKLPSLAVVQSAAGKAKYFGRHSSEVSKRPPQAAGGGDLAEMGLPEGLAFRVSKTTGRNNIQADIVAGDEAPESDGGHEFDPRFGQIPHDEGQLSLSVTTTDARVPRSLHSETRSRCKQKPATGEQPPFATTGEKPGQQRRPSTARNR</sequence>
<keyword evidence="2" id="KW-1185">Reference proteome</keyword>
<evidence type="ECO:0000313" key="1">
    <source>
        <dbReference type="EMBL" id="KAI4582568.1"/>
    </source>
</evidence>
<comment type="caution">
    <text evidence="1">The sequence shown here is derived from an EMBL/GenBank/DDBJ whole genome shotgun (WGS) entry which is preliminary data.</text>
</comment>
<name>A0ACB9UYI3_9CETA</name>
<evidence type="ECO:0000313" key="2">
    <source>
        <dbReference type="Proteomes" id="UP001057279"/>
    </source>
</evidence>
<organism evidence="1 2">
    <name type="scientific">Ovis ammon polii x Ovis aries</name>
    <dbReference type="NCBI Taxonomy" id="2918886"/>
    <lineage>
        <taxon>Eukaryota</taxon>
        <taxon>Metazoa</taxon>
        <taxon>Chordata</taxon>
        <taxon>Craniata</taxon>
        <taxon>Vertebrata</taxon>
        <taxon>Euteleostomi</taxon>
        <taxon>Mammalia</taxon>
        <taxon>Eutheria</taxon>
        <taxon>Laurasiatheria</taxon>
        <taxon>Artiodactyla</taxon>
        <taxon>Ruminantia</taxon>
        <taxon>Pecora</taxon>
        <taxon>Bovidae</taxon>
        <taxon>Caprinae</taxon>
        <taxon>Ovis</taxon>
    </lineage>
</organism>
<gene>
    <name evidence="1" type="ORF">MJG53_009119</name>
</gene>
<reference evidence="1" key="1">
    <citation type="submission" date="2022-03" db="EMBL/GenBank/DDBJ databases">
        <title>Genomic analyses of argali, domestic sheep and their hybrids provide insights into chromosomal evolution, heterosis and genetic basis of agronomic traits.</title>
        <authorList>
            <person name="Li M."/>
        </authorList>
    </citation>
    <scope>NUCLEOTIDE SEQUENCE</scope>
    <source>
        <strain evidence="1">F1 hybrid</strain>
    </source>
</reference>
<accession>A0ACB9UYI3</accession>
<dbReference type="Proteomes" id="UP001057279">
    <property type="component" value="Linkage Group LG08"/>
</dbReference>
<protein>
    <submittedName>
        <fullName evidence="1">Uncharacterized protein</fullName>
    </submittedName>
</protein>